<name>A0A3M7PIS0_BRAPC</name>
<keyword evidence="3" id="KW-1185">Reference proteome</keyword>
<evidence type="ECO:0000313" key="2">
    <source>
        <dbReference type="EMBL" id="RMZ99016.1"/>
    </source>
</evidence>
<comment type="caution">
    <text evidence="2">The sequence shown here is derived from an EMBL/GenBank/DDBJ whole genome shotgun (WGS) entry which is preliminary data.</text>
</comment>
<reference evidence="2 3" key="1">
    <citation type="journal article" date="2018" name="Sci. Rep.">
        <title>Genomic signatures of local adaptation to the degree of environmental predictability in rotifers.</title>
        <authorList>
            <person name="Franch-Gras L."/>
            <person name="Hahn C."/>
            <person name="Garcia-Roger E.M."/>
            <person name="Carmona M.J."/>
            <person name="Serra M."/>
            <person name="Gomez A."/>
        </authorList>
    </citation>
    <scope>NUCLEOTIDE SEQUENCE [LARGE SCALE GENOMIC DNA]</scope>
    <source>
        <strain evidence="2">HYR1</strain>
    </source>
</reference>
<dbReference type="Proteomes" id="UP000276133">
    <property type="component" value="Unassembled WGS sequence"/>
</dbReference>
<organism evidence="2 3">
    <name type="scientific">Brachionus plicatilis</name>
    <name type="common">Marine rotifer</name>
    <name type="synonym">Brachionus muelleri</name>
    <dbReference type="NCBI Taxonomy" id="10195"/>
    <lineage>
        <taxon>Eukaryota</taxon>
        <taxon>Metazoa</taxon>
        <taxon>Spiralia</taxon>
        <taxon>Gnathifera</taxon>
        <taxon>Rotifera</taxon>
        <taxon>Eurotatoria</taxon>
        <taxon>Monogononta</taxon>
        <taxon>Pseudotrocha</taxon>
        <taxon>Ploima</taxon>
        <taxon>Brachionidae</taxon>
        <taxon>Brachionus</taxon>
    </lineage>
</organism>
<evidence type="ECO:0000256" key="1">
    <source>
        <dbReference type="SAM" id="SignalP"/>
    </source>
</evidence>
<proteinExistence type="predicted"/>
<keyword evidence="1" id="KW-0732">Signal</keyword>
<protein>
    <submittedName>
        <fullName evidence="2">Uncharacterized protein</fullName>
    </submittedName>
</protein>
<accession>A0A3M7PIS0</accession>
<feature type="signal peptide" evidence="1">
    <location>
        <begin position="1"/>
        <end position="19"/>
    </location>
</feature>
<sequence>MVRLLSTKLVSLSINLVDGVCSIFCLSLDQVNLGKGKALLETHLSVRLSPSTAIWLWEVRRAEVALVQTGVRVAQIGHDQVKFVLVIELSWTSESNEIMSSCWESWCRESRVW</sequence>
<dbReference type="EMBL" id="REGN01010441">
    <property type="protein sequence ID" value="RMZ99016.1"/>
    <property type="molecule type" value="Genomic_DNA"/>
</dbReference>
<evidence type="ECO:0000313" key="3">
    <source>
        <dbReference type="Proteomes" id="UP000276133"/>
    </source>
</evidence>
<feature type="chain" id="PRO_5018170805" evidence="1">
    <location>
        <begin position="20"/>
        <end position="113"/>
    </location>
</feature>
<dbReference type="AlphaFoldDB" id="A0A3M7PIS0"/>
<gene>
    <name evidence="2" type="ORF">BpHYR1_046950</name>
</gene>